<comment type="cofactor">
    <cofactor evidence="1 10">
        <name>Mg(2+)</name>
        <dbReference type="ChEBI" id="CHEBI:18420"/>
    </cofactor>
</comment>
<feature type="region of interest" description="Interaction with substrate tRNA" evidence="10">
    <location>
        <begin position="35"/>
        <end position="38"/>
    </location>
</feature>
<evidence type="ECO:0000256" key="1">
    <source>
        <dbReference type="ARBA" id="ARBA00001946"/>
    </source>
</evidence>
<keyword evidence="5 10" id="KW-0819">tRNA processing</keyword>
<dbReference type="InterPro" id="IPR018022">
    <property type="entry name" value="IPT"/>
</dbReference>
<evidence type="ECO:0000256" key="9">
    <source>
        <dbReference type="ARBA" id="ARBA00049563"/>
    </source>
</evidence>
<dbReference type="InterPro" id="IPR039657">
    <property type="entry name" value="Dimethylallyltransferase"/>
</dbReference>
<dbReference type="GO" id="GO:0005524">
    <property type="term" value="F:ATP binding"/>
    <property type="evidence" value="ECO:0007669"/>
    <property type="project" value="UniProtKB-UniRule"/>
</dbReference>
<evidence type="ECO:0000256" key="3">
    <source>
        <dbReference type="ARBA" id="ARBA00005842"/>
    </source>
</evidence>
<feature type="site" description="Interaction with substrate tRNA" evidence="10">
    <location>
        <position position="101"/>
    </location>
</feature>
<reference evidence="14" key="1">
    <citation type="submission" date="2024-07" db="EMBL/GenBank/DDBJ databases">
        <title>Halotolerant mesophilic bacterium Ornithinibacillus sp. 4-3, sp. nov., isolated from soil.</title>
        <authorList>
            <person name="Sidarenka A.V."/>
            <person name="Guliayeva D.E."/>
            <person name="Leanovich S.I."/>
            <person name="Hileuskaya K.S."/>
            <person name="Akhremchuk A.E."/>
            <person name="Sikolenko M.A."/>
            <person name="Valentovich L.N."/>
        </authorList>
    </citation>
    <scope>NUCLEOTIDE SEQUENCE</scope>
    <source>
        <strain evidence="14">4-3</strain>
    </source>
</reference>
<dbReference type="PANTHER" id="PTHR11088:SF60">
    <property type="entry name" value="TRNA DIMETHYLALLYLTRANSFERASE"/>
    <property type="match status" value="1"/>
</dbReference>
<dbReference type="Pfam" id="PF01715">
    <property type="entry name" value="IPPT"/>
    <property type="match status" value="1"/>
</dbReference>
<dbReference type="GO" id="GO:0052381">
    <property type="term" value="F:tRNA dimethylallyltransferase activity"/>
    <property type="evidence" value="ECO:0007669"/>
    <property type="project" value="UniProtKB-UniRule"/>
</dbReference>
<proteinExistence type="inferred from homology"/>
<evidence type="ECO:0000256" key="5">
    <source>
        <dbReference type="ARBA" id="ARBA00022694"/>
    </source>
</evidence>
<comment type="subunit">
    <text evidence="10">Monomer.</text>
</comment>
<evidence type="ECO:0000256" key="11">
    <source>
        <dbReference type="RuleBase" id="RU003783"/>
    </source>
</evidence>
<dbReference type="GO" id="GO:0006400">
    <property type="term" value="P:tRNA modification"/>
    <property type="evidence" value="ECO:0007669"/>
    <property type="project" value="TreeGrafter"/>
</dbReference>
<dbReference type="NCBIfam" id="TIGR00174">
    <property type="entry name" value="miaA"/>
    <property type="match status" value="1"/>
</dbReference>
<dbReference type="InterPro" id="IPR027417">
    <property type="entry name" value="P-loop_NTPase"/>
</dbReference>
<keyword evidence="7 10" id="KW-0067">ATP-binding</keyword>
<dbReference type="FunFam" id="1.10.20.140:FF:000001">
    <property type="entry name" value="tRNA dimethylallyltransferase"/>
    <property type="match status" value="1"/>
</dbReference>
<name>A0AB39HU35_9BACI</name>
<gene>
    <name evidence="10 14" type="primary">miaA</name>
    <name evidence="14" type="ORF">AB4Y30_07680</name>
</gene>
<accession>A0AB39HU35</accession>
<dbReference type="HAMAP" id="MF_00185">
    <property type="entry name" value="IPP_trans"/>
    <property type="match status" value="1"/>
</dbReference>
<organism evidence="14">
    <name type="scientific">Ornithinibacillus sp. 4-3</name>
    <dbReference type="NCBI Taxonomy" id="3231488"/>
    <lineage>
        <taxon>Bacteria</taxon>
        <taxon>Bacillati</taxon>
        <taxon>Bacillota</taxon>
        <taxon>Bacilli</taxon>
        <taxon>Bacillales</taxon>
        <taxon>Bacillaceae</taxon>
        <taxon>Ornithinibacillus</taxon>
    </lineage>
</organism>
<dbReference type="AlphaFoldDB" id="A0AB39HU35"/>
<evidence type="ECO:0000256" key="7">
    <source>
        <dbReference type="ARBA" id="ARBA00022840"/>
    </source>
</evidence>
<evidence type="ECO:0000256" key="12">
    <source>
        <dbReference type="RuleBase" id="RU003784"/>
    </source>
</evidence>
<feature type="binding site" evidence="10">
    <location>
        <begin position="10"/>
        <end position="17"/>
    </location>
    <ligand>
        <name>ATP</name>
        <dbReference type="ChEBI" id="CHEBI:30616"/>
    </ligand>
</feature>
<feature type="binding site" evidence="10">
    <location>
        <begin position="12"/>
        <end position="17"/>
    </location>
    <ligand>
        <name>substrate</name>
    </ligand>
</feature>
<evidence type="ECO:0000256" key="10">
    <source>
        <dbReference type="HAMAP-Rule" id="MF_00185"/>
    </source>
</evidence>
<dbReference type="SUPFAM" id="SSF52540">
    <property type="entry name" value="P-loop containing nucleoside triphosphate hydrolases"/>
    <property type="match status" value="1"/>
</dbReference>
<dbReference type="EMBL" id="CP162599">
    <property type="protein sequence ID" value="XDK34219.1"/>
    <property type="molecule type" value="Genomic_DNA"/>
</dbReference>
<evidence type="ECO:0000313" key="14">
    <source>
        <dbReference type="EMBL" id="XDK34219.1"/>
    </source>
</evidence>
<evidence type="ECO:0000256" key="8">
    <source>
        <dbReference type="ARBA" id="ARBA00022842"/>
    </source>
</evidence>
<protein>
    <recommendedName>
        <fullName evidence="10">tRNA dimethylallyltransferase</fullName>
        <ecNumber evidence="10">2.5.1.75</ecNumber>
    </recommendedName>
    <alternativeName>
        <fullName evidence="10">Dimethylallyl diphosphate:tRNA dimethylallyltransferase</fullName>
        <shortName evidence="10">DMAPP:tRNA dimethylallyltransferase</shortName>
        <shortName evidence="10">DMATase</shortName>
    </alternativeName>
    <alternativeName>
        <fullName evidence="10">Isopentenyl-diphosphate:tRNA isopentenyltransferase</fullName>
        <shortName evidence="10">IPP transferase</shortName>
        <shortName evidence="10">IPPT</shortName>
        <shortName evidence="10">IPTase</shortName>
    </alternativeName>
</protein>
<evidence type="ECO:0000256" key="4">
    <source>
        <dbReference type="ARBA" id="ARBA00022679"/>
    </source>
</evidence>
<dbReference type="EC" id="2.5.1.75" evidence="10"/>
<dbReference type="RefSeq" id="WP_368654896.1">
    <property type="nucleotide sequence ID" value="NZ_CP162599.1"/>
</dbReference>
<dbReference type="Gene3D" id="1.10.20.140">
    <property type="match status" value="1"/>
</dbReference>
<comment type="catalytic activity">
    <reaction evidence="9 10 11">
        <text>adenosine(37) in tRNA + dimethylallyl diphosphate = N(6)-dimethylallyladenosine(37) in tRNA + diphosphate</text>
        <dbReference type="Rhea" id="RHEA:26482"/>
        <dbReference type="Rhea" id="RHEA-COMP:10162"/>
        <dbReference type="Rhea" id="RHEA-COMP:10375"/>
        <dbReference type="ChEBI" id="CHEBI:33019"/>
        <dbReference type="ChEBI" id="CHEBI:57623"/>
        <dbReference type="ChEBI" id="CHEBI:74411"/>
        <dbReference type="ChEBI" id="CHEBI:74415"/>
        <dbReference type="EC" id="2.5.1.75"/>
    </reaction>
</comment>
<comment type="similarity">
    <text evidence="3 10 13">Belongs to the IPP transferase family.</text>
</comment>
<evidence type="ECO:0000256" key="6">
    <source>
        <dbReference type="ARBA" id="ARBA00022741"/>
    </source>
</evidence>
<evidence type="ECO:0000256" key="13">
    <source>
        <dbReference type="RuleBase" id="RU003785"/>
    </source>
</evidence>
<keyword evidence="8 10" id="KW-0460">Magnesium</keyword>
<comment type="function">
    <text evidence="2 10 12">Catalyzes the transfer of a dimethylallyl group onto the adenine at position 37 in tRNAs that read codons beginning with uridine, leading to the formation of N6-(dimethylallyl)adenosine (i(6)A).</text>
</comment>
<keyword evidence="6 10" id="KW-0547">Nucleotide-binding</keyword>
<keyword evidence="4 10" id="KW-0808">Transferase</keyword>
<evidence type="ECO:0000256" key="2">
    <source>
        <dbReference type="ARBA" id="ARBA00003213"/>
    </source>
</evidence>
<dbReference type="Gene3D" id="3.40.50.300">
    <property type="entry name" value="P-loop containing nucleotide triphosphate hydrolases"/>
    <property type="match status" value="1"/>
</dbReference>
<sequence length="311" mass="36197">MKKTVIVIVGPTAVGKTNLSIEVAKQFNGEIISGDSMQVYKTMDIGTAKVTPVEMQGIPHYLIDQIEPNEAYSVADFKEDVQKYIHEISERGKLPIIVGGSGLYIQGALYNYHFSDKQRDESITKRLEEQLEKHGISPLYEYLQEVDPAQAEKIHPNNHRRVIRALEIYETTGKKMSEIEATQTKESPYHIIFIGLEMERKLLYEQINHRVDLMMEAGLLAEVKRLYELGLKDCQSMKAIGYKEFIPYFEGFQELEEAIELLKRNSRRYAKRQYTWFKNKMDITWYSMNPDEKIENYKKILKDIEGILKKI</sequence>
<comment type="caution">
    <text evidence="10">Lacks conserved residue(s) required for the propagation of feature annotation.</text>
</comment>
<dbReference type="PANTHER" id="PTHR11088">
    <property type="entry name" value="TRNA DIMETHYLALLYLTRANSFERASE"/>
    <property type="match status" value="1"/>
</dbReference>